<evidence type="ECO:0000313" key="2">
    <source>
        <dbReference type="EMBL" id="MFC7614386.1"/>
    </source>
</evidence>
<accession>A0ABW2TLJ7</accession>
<dbReference type="EMBL" id="JBHTEY010000004">
    <property type="protein sequence ID" value="MFC7614386.1"/>
    <property type="molecule type" value="Genomic_DNA"/>
</dbReference>
<feature type="region of interest" description="Disordered" evidence="1">
    <location>
        <begin position="1"/>
        <end position="21"/>
    </location>
</feature>
<evidence type="ECO:0000256" key="1">
    <source>
        <dbReference type="SAM" id="MobiDB-lite"/>
    </source>
</evidence>
<comment type="caution">
    <text evidence="2">The sequence shown here is derived from an EMBL/GenBank/DDBJ whole genome shotgun (WGS) entry which is preliminary data.</text>
</comment>
<proteinExistence type="predicted"/>
<protein>
    <recommendedName>
        <fullName evidence="4">Transposase zinc-ribbon domain-containing protein</fullName>
    </recommendedName>
</protein>
<gene>
    <name evidence="2" type="ORF">ACFQV2_13510</name>
</gene>
<dbReference type="Proteomes" id="UP001596512">
    <property type="component" value="Unassembled WGS sequence"/>
</dbReference>
<sequence length="83" mass="9237">MDPHRRRAAPTPAPAPTRPARDLAGYLDSARVVQCPRCGSFEIDVTGRTDGYAFRCRADDHGWQWRPGAPWPATVVVSRPRLP</sequence>
<evidence type="ECO:0008006" key="4">
    <source>
        <dbReference type="Google" id="ProtNLM"/>
    </source>
</evidence>
<keyword evidence="3" id="KW-1185">Reference proteome</keyword>
<evidence type="ECO:0000313" key="3">
    <source>
        <dbReference type="Proteomes" id="UP001596512"/>
    </source>
</evidence>
<name>A0ABW2TLJ7_9PSEU</name>
<organism evidence="2 3">
    <name type="scientific">Actinokineospora soli</name>
    <dbReference type="NCBI Taxonomy" id="1048753"/>
    <lineage>
        <taxon>Bacteria</taxon>
        <taxon>Bacillati</taxon>
        <taxon>Actinomycetota</taxon>
        <taxon>Actinomycetes</taxon>
        <taxon>Pseudonocardiales</taxon>
        <taxon>Pseudonocardiaceae</taxon>
        <taxon>Actinokineospora</taxon>
    </lineage>
</organism>
<reference evidence="3" key="1">
    <citation type="journal article" date="2019" name="Int. J. Syst. Evol. Microbiol.">
        <title>The Global Catalogue of Microorganisms (GCM) 10K type strain sequencing project: providing services to taxonomists for standard genome sequencing and annotation.</title>
        <authorList>
            <consortium name="The Broad Institute Genomics Platform"/>
            <consortium name="The Broad Institute Genome Sequencing Center for Infectious Disease"/>
            <person name="Wu L."/>
            <person name="Ma J."/>
        </authorList>
    </citation>
    <scope>NUCLEOTIDE SEQUENCE [LARGE SCALE GENOMIC DNA]</scope>
    <source>
        <strain evidence="3">JCM 17695</strain>
    </source>
</reference>